<evidence type="ECO:0000313" key="3">
    <source>
        <dbReference type="Proteomes" id="UP001058682"/>
    </source>
</evidence>
<evidence type="ECO:0000313" key="4">
    <source>
        <dbReference type="Proteomes" id="UP001059401"/>
    </source>
</evidence>
<dbReference type="EMBL" id="CP038802">
    <property type="protein sequence ID" value="UTY30063.1"/>
    <property type="molecule type" value="Genomic_DNA"/>
</dbReference>
<protein>
    <submittedName>
        <fullName evidence="2">Uncharacterized protein</fullName>
    </submittedName>
</protein>
<dbReference type="EMBL" id="CP038804">
    <property type="protein sequence ID" value="UTY34921.1"/>
    <property type="molecule type" value="Genomic_DNA"/>
</dbReference>
<sequence>MGISEKIKPCPIIVNIKTIKETKGKSGIALAVLRAFENGRIKGKINKIKTSISPTKKSDIEPSQIQFKELI</sequence>
<organism evidence="2 3">
    <name type="scientific">Treponema putidum</name>
    <dbReference type="NCBI Taxonomy" id="221027"/>
    <lineage>
        <taxon>Bacteria</taxon>
        <taxon>Pseudomonadati</taxon>
        <taxon>Spirochaetota</taxon>
        <taxon>Spirochaetia</taxon>
        <taxon>Spirochaetales</taxon>
        <taxon>Treponemataceae</taxon>
        <taxon>Treponema</taxon>
    </lineage>
</organism>
<reference evidence="2" key="1">
    <citation type="submission" date="2019-04" db="EMBL/GenBank/DDBJ databases">
        <title>Whole genome sequencing of oral phylogroup 2 treponemes.</title>
        <authorList>
            <person name="Chan Y."/>
            <person name="Zeng H.H."/>
            <person name="Yu X.L."/>
            <person name="Leung W.K."/>
            <person name="Watt R.M."/>
        </authorList>
    </citation>
    <scope>NUCLEOTIDE SEQUENCE</scope>
    <source>
        <strain evidence="2">OMZ 835</strain>
        <strain evidence="1">OMZ 847</strain>
    </source>
</reference>
<evidence type="ECO:0000313" key="1">
    <source>
        <dbReference type="EMBL" id="UTY30063.1"/>
    </source>
</evidence>
<dbReference type="AlphaFoldDB" id="A0AAE9SKI1"/>
<dbReference type="Proteomes" id="UP001059401">
    <property type="component" value="Chromosome"/>
</dbReference>
<gene>
    <name evidence="2" type="ORF">E4N74_07800</name>
    <name evidence="1" type="ORF">E4N76_08845</name>
</gene>
<evidence type="ECO:0000313" key="2">
    <source>
        <dbReference type="EMBL" id="UTY34921.1"/>
    </source>
</evidence>
<name>A0AAE9SKI1_9SPIR</name>
<proteinExistence type="predicted"/>
<dbReference type="Proteomes" id="UP001058682">
    <property type="component" value="Chromosome"/>
</dbReference>
<accession>A0AAE9SKI1</accession>
<keyword evidence="4" id="KW-1185">Reference proteome</keyword>